<reference evidence="1 2" key="1">
    <citation type="submission" date="2015-05" db="EMBL/GenBank/DDBJ databases">
        <title>Draft Genome assembly of Streptomyces showdoensis.</title>
        <authorList>
            <person name="Thapa K.K."/>
            <person name="Metsa-Ketela M."/>
        </authorList>
    </citation>
    <scope>NUCLEOTIDE SEQUENCE [LARGE SCALE GENOMIC DNA]</scope>
    <source>
        <strain evidence="1 2">ATCC 15227</strain>
    </source>
</reference>
<dbReference type="InterPro" id="IPR053977">
    <property type="entry name" value="Rv2466c-like"/>
</dbReference>
<dbReference type="AlphaFoldDB" id="A0A2P2GKX8"/>
<gene>
    <name evidence="1" type="ORF">VO63_19370</name>
</gene>
<dbReference type="SUPFAM" id="SSF52833">
    <property type="entry name" value="Thioredoxin-like"/>
    <property type="match status" value="1"/>
</dbReference>
<dbReference type="Proteomes" id="UP000265325">
    <property type="component" value="Unassembled WGS sequence"/>
</dbReference>
<dbReference type="EMBL" id="LAQS01000029">
    <property type="protein sequence ID" value="KKZ72158.1"/>
    <property type="molecule type" value="Genomic_DNA"/>
</dbReference>
<keyword evidence="2" id="KW-1185">Reference proteome</keyword>
<dbReference type="RefSeq" id="WP_046909113.1">
    <property type="nucleotide sequence ID" value="NZ_BAAAXG010000026.1"/>
</dbReference>
<dbReference type="InterPro" id="IPR036249">
    <property type="entry name" value="Thioredoxin-like_sf"/>
</dbReference>
<organism evidence="1 2">
    <name type="scientific">Streptomyces showdoensis</name>
    <dbReference type="NCBI Taxonomy" id="68268"/>
    <lineage>
        <taxon>Bacteria</taxon>
        <taxon>Bacillati</taxon>
        <taxon>Actinomycetota</taxon>
        <taxon>Actinomycetes</taxon>
        <taxon>Kitasatosporales</taxon>
        <taxon>Streptomycetaceae</taxon>
        <taxon>Streptomyces</taxon>
    </lineage>
</organism>
<protein>
    <submittedName>
        <fullName evidence="1">DSBA oxidoreductase</fullName>
    </submittedName>
</protein>
<dbReference type="Pfam" id="PF22234">
    <property type="entry name" value="Rv2466c-like"/>
    <property type="match status" value="1"/>
</dbReference>
<sequence length="218" mass="23701">MTAATETPTPVDFWFDPLCPWTWLTSRWLVEVERQGLVEIRWNVMSLAILNQDRIDQIPEQFRELLGPKGWRPVRALVAVKDKFGNEAAGRLFAELGARFHPGGQGPELDVIREALEAAGLPDGAAAELIAYAENDTYDGEVRESHEAGQAAVGEEAGSPVLAVPGPEGEPLGFFGPVISRVPRGEAAARLWEATRLAASVPGFAEFKRARVSGPVFD</sequence>
<evidence type="ECO:0000313" key="1">
    <source>
        <dbReference type="EMBL" id="KKZ72158.1"/>
    </source>
</evidence>
<evidence type="ECO:0000313" key="2">
    <source>
        <dbReference type="Proteomes" id="UP000265325"/>
    </source>
</evidence>
<proteinExistence type="predicted"/>
<dbReference type="OrthoDB" id="4125991at2"/>
<accession>A0A2P2GKX8</accession>
<comment type="caution">
    <text evidence="1">The sequence shown here is derived from an EMBL/GenBank/DDBJ whole genome shotgun (WGS) entry which is preliminary data.</text>
</comment>
<name>A0A2P2GKX8_STREW</name>
<dbReference type="Gene3D" id="3.40.30.10">
    <property type="entry name" value="Glutaredoxin"/>
    <property type="match status" value="1"/>
</dbReference>